<evidence type="ECO:0000313" key="2">
    <source>
        <dbReference type="EMBL" id="KEH29443.1"/>
    </source>
</evidence>
<evidence type="ECO:0000313" key="3">
    <source>
        <dbReference type="EnsemblPlants" id="KEH29443"/>
    </source>
</evidence>
<keyword evidence="1" id="KW-0732">Signal</keyword>
<name>A0A072UK55_MEDTR</name>
<protein>
    <submittedName>
        <fullName evidence="2">RALF-like protein</fullName>
    </submittedName>
</protein>
<proteinExistence type="predicted"/>
<dbReference type="HOGENOM" id="CLU_193276_0_0_1"/>
<dbReference type="AlphaFoldDB" id="A0A072UK55"/>
<gene>
    <name evidence="2" type="ordered locus">MTR_4g036795</name>
</gene>
<accession>A0A072UK55</accession>
<evidence type="ECO:0000256" key="1">
    <source>
        <dbReference type="SAM" id="SignalP"/>
    </source>
</evidence>
<sequence length="76" mass="8608">MASTNCSVICVVLFLCTMSYSTKAKRTILGASDMYANEMNKNRKLFAPYQRCRRGRITVELNQTAVVFNQTHEGKP</sequence>
<dbReference type="EnsemblPlants" id="KEH29443">
    <property type="protein sequence ID" value="KEH29443"/>
    <property type="gene ID" value="MTR_4g036795"/>
</dbReference>
<dbReference type="Proteomes" id="UP000002051">
    <property type="component" value="Chromosome 4"/>
</dbReference>
<feature type="chain" id="PRO_5014499735" evidence="1">
    <location>
        <begin position="25"/>
        <end position="76"/>
    </location>
</feature>
<reference evidence="3" key="3">
    <citation type="submission" date="2015-04" db="UniProtKB">
        <authorList>
            <consortium name="EnsemblPlants"/>
        </authorList>
    </citation>
    <scope>IDENTIFICATION</scope>
    <source>
        <strain evidence="3">cv. Jemalong A17</strain>
    </source>
</reference>
<organism evidence="2 4">
    <name type="scientific">Medicago truncatula</name>
    <name type="common">Barrel medic</name>
    <name type="synonym">Medicago tribuloides</name>
    <dbReference type="NCBI Taxonomy" id="3880"/>
    <lineage>
        <taxon>Eukaryota</taxon>
        <taxon>Viridiplantae</taxon>
        <taxon>Streptophyta</taxon>
        <taxon>Embryophyta</taxon>
        <taxon>Tracheophyta</taxon>
        <taxon>Spermatophyta</taxon>
        <taxon>Magnoliopsida</taxon>
        <taxon>eudicotyledons</taxon>
        <taxon>Gunneridae</taxon>
        <taxon>Pentapetalae</taxon>
        <taxon>rosids</taxon>
        <taxon>fabids</taxon>
        <taxon>Fabales</taxon>
        <taxon>Fabaceae</taxon>
        <taxon>Papilionoideae</taxon>
        <taxon>50 kb inversion clade</taxon>
        <taxon>NPAAA clade</taxon>
        <taxon>Hologalegina</taxon>
        <taxon>IRL clade</taxon>
        <taxon>Trifolieae</taxon>
        <taxon>Medicago</taxon>
    </lineage>
</organism>
<feature type="signal peptide" evidence="1">
    <location>
        <begin position="1"/>
        <end position="24"/>
    </location>
</feature>
<evidence type="ECO:0000313" key="4">
    <source>
        <dbReference type="Proteomes" id="UP000002051"/>
    </source>
</evidence>
<dbReference type="EMBL" id="CM001220">
    <property type="protein sequence ID" value="KEH29443.1"/>
    <property type="molecule type" value="Genomic_DNA"/>
</dbReference>
<keyword evidence="4" id="KW-1185">Reference proteome</keyword>
<reference evidence="2 4" key="1">
    <citation type="journal article" date="2011" name="Nature">
        <title>The Medicago genome provides insight into the evolution of rhizobial symbioses.</title>
        <authorList>
            <person name="Young N.D."/>
            <person name="Debelle F."/>
            <person name="Oldroyd G.E."/>
            <person name="Geurts R."/>
            <person name="Cannon S.B."/>
            <person name="Udvardi M.K."/>
            <person name="Benedito V.A."/>
            <person name="Mayer K.F."/>
            <person name="Gouzy J."/>
            <person name="Schoof H."/>
            <person name="Van de Peer Y."/>
            <person name="Proost S."/>
            <person name="Cook D.R."/>
            <person name="Meyers B.C."/>
            <person name="Spannagl M."/>
            <person name="Cheung F."/>
            <person name="De Mita S."/>
            <person name="Krishnakumar V."/>
            <person name="Gundlach H."/>
            <person name="Zhou S."/>
            <person name="Mudge J."/>
            <person name="Bharti A.K."/>
            <person name="Murray J.D."/>
            <person name="Naoumkina M.A."/>
            <person name="Rosen B."/>
            <person name="Silverstein K.A."/>
            <person name="Tang H."/>
            <person name="Rombauts S."/>
            <person name="Zhao P.X."/>
            <person name="Zhou P."/>
            <person name="Barbe V."/>
            <person name="Bardou P."/>
            <person name="Bechner M."/>
            <person name="Bellec A."/>
            <person name="Berger A."/>
            <person name="Berges H."/>
            <person name="Bidwell S."/>
            <person name="Bisseling T."/>
            <person name="Choisne N."/>
            <person name="Couloux A."/>
            <person name="Denny R."/>
            <person name="Deshpande S."/>
            <person name="Dai X."/>
            <person name="Doyle J.J."/>
            <person name="Dudez A.M."/>
            <person name="Farmer A.D."/>
            <person name="Fouteau S."/>
            <person name="Franken C."/>
            <person name="Gibelin C."/>
            <person name="Gish J."/>
            <person name="Goldstein S."/>
            <person name="Gonzalez A.J."/>
            <person name="Green P.J."/>
            <person name="Hallab A."/>
            <person name="Hartog M."/>
            <person name="Hua A."/>
            <person name="Humphray S.J."/>
            <person name="Jeong D.H."/>
            <person name="Jing Y."/>
            <person name="Jocker A."/>
            <person name="Kenton S.M."/>
            <person name="Kim D.J."/>
            <person name="Klee K."/>
            <person name="Lai H."/>
            <person name="Lang C."/>
            <person name="Lin S."/>
            <person name="Macmil S.L."/>
            <person name="Magdelenat G."/>
            <person name="Matthews L."/>
            <person name="McCorrison J."/>
            <person name="Monaghan E.L."/>
            <person name="Mun J.H."/>
            <person name="Najar F.Z."/>
            <person name="Nicholson C."/>
            <person name="Noirot C."/>
            <person name="O'Bleness M."/>
            <person name="Paule C.R."/>
            <person name="Poulain J."/>
            <person name="Prion F."/>
            <person name="Qin B."/>
            <person name="Qu C."/>
            <person name="Retzel E.F."/>
            <person name="Riddle C."/>
            <person name="Sallet E."/>
            <person name="Samain S."/>
            <person name="Samson N."/>
            <person name="Sanders I."/>
            <person name="Saurat O."/>
            <person name="Scarpelli C."/>
            <person name="Schiex T."/>
            <person name="Segurens B."/>
            <person name="Severin A.J."/>
            <person name="Sherrier D.J."/>
            <person name="Shi R."/>
            <person name="Sims S."/>
            <person name="Singer S.R."/>
            <person name="Sinharoy S."/>
            <person name="Sterck L."/>
            <person name="Viollet A."/>
            <person name="Wang B.B."/>
            <person name="Wang K."/>
            <person name="Wang M."/>
            <person name="Wang X."/>
            <person name="Warfsmann J."/>
            <person name="Weissenbach J."/>
            <person name="White D.D."/>
            <person name="White J.D."/>
            <person name="Wiley G.B."/>
            <person name="Wincker P."/>
            <person name="Xing Y."/>
            <person name="Yang L."/>
            <person name="Yao Z."/>
            <person name="Ying F."/>
            <person name="Zhai J."/>
            <person name="Zhou L."/>
            <person name="Zuber A."/>
            <person name="Denarie J."/>
            <person name="Dixon R.A."/>
            <person name="May G.D."/>
            <person name="Schwartz D.C."/>
            <person name="Rogers J."/>
            <person name="Quetier F."/>
            <person name="Town C.D."/>
            <person name="Roe B.A."/>
        </authorList>
    </citation>
    <scope>NUCLEOTIDE SEQUENCE [LARGE SCALE GENOMIC DNA]</scope>
    <source>
        <strain evidence="2">A17</strain>
        <strain evidence="3 4">cv. Jemalong A17</strain>
    </source>
</reference>
<reference evidence="2 4" key="2">
    <citation type="journal article" date="2014" name="BMC Genomics">
        <title>An improved genome release (version Mt4.0) for the model legume Medicago truncatula.</title>
        <authorList>
            <person name="Tang H."/>
            <person name="Krishnakumar V."/>
            <person name="Bidwell S."/>
            <person name="Rosen B."/>
            <person name="Chan A."/>
            <person name="Zhou S."/>
            <person name="Gentzbittel L."/>
            <person name="Childs K.L."/>
            <person name="Yandell M."/>
            <person name="Gundlach H."/>
            <person name="Mayer K.F."/>
            <person name="Schwartz D.C."/>
            <person name="Town C.D."/>
        </authorList>
    </citation>
    <scope>GENOME REANNOTATION</scope>
    <source>
        <strain evidence="2">A17</strain>
        <strain evidence="3 4">cv. Jemalong A17</strain>
    </source>
</reference>